<name>A0A2C9LSF7_BIOGL</name>
<dbReference type="EnsemblMetazoa" id="BGLB034319-RA">
    <property type="protein sequence ID" value="BGLB034319-PA"/>
    <property type="gene ID" value="BGLB034319"/>
</dbReference>
<dbReference type="OrthoDB" id="10437640at2759"/>
<proteinExistence type="predicted"/>
<dbReference type="Proteomes" id="UP000076420">
    <property type="component" value="Unassembled WGS sequence"/>
</dbReference>
<evidence type="ECO:0000313" key="2">
    <source>
        <dbReference type="Proteomes" id="UP000076420"/>
    </source>
</evidence>
<dbReference type="VEuPathDB" id="VectorBase:BGLB034319"/>
<dbReference type="KEGG" id="bgt:106070331"/>
<sequence length="152" mass="17728">MDSVEGTKFGKWVYLDQNSNGTHYNWQKGEKDTNSPFYKWLTSEKVLECNKSPLTVRSKPISPLPLVHRNRDRVDQWNCHRDRSPSFGVQIDETKDHVDASTSTGTELEQPIVVQPKIQFVCSKHCYLCTKEREQLKQKKNMKPKKSYCCCM</sequence>
<gene>
    <name evidence="1" type="primary">106070331</name>
</gene>
<organism evidence="1 2">
    <name type="scientific">Biomphalaria glabrata</name>
    <name type="common">Bloodfluke planorb</name>
    <name type="synonym">Freshwater snail</name>
    <dbReference type="NCBI Taxonomy" id="6526"/>
    <lineage>
        <taxon>Eukaryota</taxon>
        <taxon>Metazoa</taxon>
        <taxon>Spiralia</taxon>
        <taxon>Lophotrochozoa</taxon>
        <taxon>Mollusca</taxon>
        <taxon>Gastropoda</taxon>
        <taxon>Heterobranchia</taxon>
        <taxon>Euthyneura</taxon>
        <taxon>Panpulmonata</taxon>
        <taxon>Hygrophila</taxon>
        <taxon>Lymnaeoidea</taxon>
        <taxon>Planorbidae</taxon>
        <taxon>Biomphalaria</taxon>
    </lineage>
</organism>
<reference evidence="1" key="1">
    <citation type="submission" date="2020-05" db="UniProtKB">
        <authorList>
            <consortium name="EnsemblMetazoa"/>
        </authorList>
    </citation>
    <scope>IDENTIFICATION</scope>
    <source>
        <strain evidence="1">BB02</strain>
    </source>
</reference>
<dbReference type="AlphaFoldDB" id="A0A2C9LSF7"/>
<dbReference type="VEuPathDB" id="VectorBase:BGLAX_040182"/>
<accession>A0A2C9LSF7</accession>
<protein>
    <submittedName>
        <fullName evidence="1">Uncharacterized protein</fullName>
    </submittedName>
</protein>
<evidence type="ECO:0000313" key="1">
    <source>
        <dbReference type="EnsemblMetazoa" id="BGLB034319-PA"/>
    </source>
</evidence>